<dbReference type="NCBIfam" id="TIGR00715">
    <property type="entry name" value="precor6x_red"/>
    <property type="match status" value="1"/>
</dbReference>
<dbReference type="GO" id="GO:0016994">
    <property type="term" value="F:precorrin-6A reductase activity"/>
    <property type="evidence" value="ECO:0007669"/>
    <property type="project" value="UniProtKB-EC"/>
</dbReference>
<organism evidence="4 5">
    <name type="scientific">Peptostreptococcus equinus</name>
    <dbReference type="NCBI Taxonomy" id="3003601"/>
    <lineage>
        <taxon>Bacteria</taxon>
        <taxon>Bacillati</taxon>
        <taxon>Bacillota</taxon>
        <taxon>Clostridia</taxon>
        <taxon>Peptostreptococcales</taxon>
        <taxon>Peptostreptococcaceae</taxon>
        <taxon>Peptostreptococcus</taxon>
    </lineage>
</organism>
<dbReference type="PANTHER" id="PTHR36925:SF1">
    <property type="entry name" value="COBALT-PRECORRIN-6A REDUCTASE"/>
    <property type="match status" value="1"/>
</dbReference>
<dbReference type="PANTHER" id="PTHR36925">
    <property type="entry name" value="COBALT-PRECORRIN-6A REDUCTASE"/>
    <property type="match status" value="1"/>
</dbReference>
<keyword evidence="3 4" id="KW-0560">Oxidoreductase</keyword>
<dbReference type="PROSITE" id="PS51014">
    <property type="entry name" value="COBK_CBIJ"/>
    <property type="match status" value="1"/>
</dbReference>
<keyword evidence="2" id="KW-0169">Cobalamin biosynthesis</keyword>
<accession>A0ABY7JP01</accession>
<protein>
    <submittedName>
        <fullName evidence="4">Precorrin-6A reductase</fullName>
        <ecNumber evidence="4">1.3.1.54</ecNumber>
    </submittedName>
</protein>
<sequence>MILVLGGTSDSLKICDKLNSIGINDFVLSVATDFGRELAQTHADEIINGRMDKNEMVEFIKLNEVRQIIDATHPYAVEVSMNAMEACLETDIKYIRFERKSLLDEVMYPGEYIVDTIEEACEMVLNNKEWQNVFLATGSKNLATYVKKLKGKNLSARVLPTSEVMKVCESLGLNADNIIALKGPFNKDINMALLKHAKVDVVITKESGFAGGFTDKLDACIELGVPIIIIRRKMINYQKMVHDISEIEESLIFG</sequence>
<name>A0ABY7JP01_9FIRM</name>
<evidence type="ECO:0000256" key="1">
    <source>
        <dbReference type="ARBA" id="ARBA00004953"/>
    </source>
</evidence>
<comment type="pathway">
    <text evidence="1">Cofactor biosynthesis; adenosylcobalamin biosynthesis.</text>
</comment>
<dbReference type="Proteomes" id="UP001164187">
    <property type="component" value="Chromosome"/>
</dbReference>
<reference evidence="4" key="1">
    <citation type="submission" date="2022-12" db="EMBL/GenBank/DDBJ databases">
        <title>Peptostreptococcus.</title>
        <authorList>
            <person name="Lee S.H."/>
        </authorList>
    </citation>
    <scope>NUCLEOTIDE SEQUENCE</scope>
    <source>
        <strain evidence="4">CBA3647</strain>
    </source>
</reference>
<evidence type="ECO:0000313" key="4">
    <source>
        <dbReference type="EMBL" id="WAW15101.1"/>
    </source>
</evidence>
<evidence type="ECO:0000256" key="3">
    <source>
        <dbReference type="ARBA" id="ARBA00023002"/>
    </source>
</evidence>
<keyword evidence="5" id="KW-1185">Reference proteome</keyword>
<proteinExistence type="predicted"/>
<dbReference type="EC" id="1.3.1.54" evidence="4"/>
<dbReference type="EMBL" id="CP114052">
    <property type="protein sequence ID" value="WAW15101.1"/>
    <property type="molecule type" value="Genomic_DNA"/>
</dbReference>
<dbReference type="InterPro" id="IPR003723">
    <property type="entry name" value="Precorrin-6x_reduct"/>
</dbReference>
<evidence type="ECO:0000313" key="5">
    <source>
        <dbReference type="Proteomes" id="UP001164187"/>
    </source>
</evidence>
<dbReference type="RefSeq" id="WP_269311794.1">
    <property type="nucleotide sequence ID" value="NZ_CP114052.1"/>
</dbReference>
<gene>
    <name evidence="4" type="primary">cobK</name>
    <name evidence="4" type="ORF">O0R46_01240</name>
</gene>
<evidence type="ECO:0000256" key="2">
    <source>
        <dbReference type="ARBA" id="ARBA00022573"/>
    </source>
</evidence>
<dbReference type="Pfam" id="PF02571">
    <property type="entry name" value="CbiJ"/>
    <property type="match status" value="1"/>
</dbReference>